<dbReference type="Proteomes" id="UP000287188">
    <property type="component" value="Unassembled WGS sequence"/>
</dbReference>
<sequence length="139" mass="15794">MYTRIRERCFPFMRPAARTWASQHFEHFLAEPGNFSYAAVLKHGDFGSSNILYSAEQQAISGIIDFGGMSLGDPAYDFAGLLSCYGEPFLRCFATIYPEIEQFWGRILFYQGTFALLEALFGLEHNDQQAFESGIATYR</sequence>
<dbReference type="Gene3D" id="3.90.1200.10">
    <property type="match status" value="1"/>
</dbReference>
<name>A0A402AUP4_9CHLR</name>
<keyword evidence="3" id="KW-1185">Reference proteome</keyword>
<dbReference type="Pfam" id="PF01636">
    <property type="entry name" value="APH"/>
    <property type="match status" value="1"/>
</dbReference>
<reference evidence="3" key="1">
    <citation type="submission" date="2018-12" db="EMBL/GenBank/DDBJ databases">
        <title>Tengunoibacter tsumagoiensis gen. nov., sp. nov., Dictyobacter kobayashii sp. nov., D. alpinus sp. nov., and D. joshuensis sp. nov. and description of Dictyobacteraceae fam. nov. within the order Ktedonobacterales isolated from Tengu-no-mugimeshi.</title>
        <authorList>
            <person name="Wang C.M."/>
            <person name="Zheng Y."/>
            <person name="Sakai Y."/>
            <person name="Toyoda A."/>
            <person name="Minakuchi Y."/>
            <person name="Abe K."/>
            <person name="Yokota A."/>
            <person name="Yabe S."/>
        </authorList>
    </citation>
    <scope>NUCLEOTIDE SEQUENCE [LARGE SCALE GENOMIC DNA]</scope>
    <source>
        <strain evidence="3">Uno11</strain>
    </source>
</reference>
<feature type="domain" description="Aminoglycoside phosphotransferase" evidence="1">
    <location>
        <begin position="24"/>
        <end position="90"/>
    </location>
</feature>
<dbReference type="AlphaFoldDB" id="A0A402AUP4"/>
<evidence type="ECO:0000313" key="3">
    <source>
        <dbReference type="Proteomes" id="UP000287188"/>
    </source>
</evidence>
<accession>A0A402AUP4</accession>
<dbReference type="InterPro" id="IPR002575">
    <property type="entry name" value="Aminoglycoside_PTrfase"/>
</dbReference>
<dbReference type="InterPro" id="IPR011009">
    <property type="entry name" value="Kinase-like_dom_sf"/>
</dbReference>
<organism evidence="2 3">
    <name type="scientific">Dictyobacter kobayashii</name>
    <dbReference type="NCBI Taxonomy" id="2014872"/>
    <lineage>
        <taxon>Bacteria</taxon>
        <taxon>Bacillati</taxon>
        <taxon>Chloroflexota</taxon>
        <taxon>Ktedonobacteria</taxon>
        <taxon>Ktedonobacterales</taxon>
        <taxon>Dictyobacteraceae</taxon>
        <taxon>Dictyobacter</taxon>
    </lineage>
</organism>
<dbReference type="SUPFAM" id="SSF56112">
    <property type="entry name" value="Protein kinase-like (PK-like)"/>
    <property type="match status" value="1"/>
</dbReference>
<dbReference type="EMBL" id="BIFS01000002">
    <property type="protein sequence ID" value="GCE22769.1"/>
    <property type="molecule type" value="Genomic_DNA"/>
</dbReference>
<protein>
    <recommendedName>
        <fullName evidence="1">Aminoglycoside phosphotransferase domain-containing protein</fullName>
    </recommendedName>
</protein>
<comment type="caution">
    <text evidence="2">The sequence shown here is derived from an EMBL/GenBank/DDBJ whole genome shotgun (WGS) entry which is preliminary data.</text>
</comment>
<gene>
    <name evidence="2" type="ORF">KDK_65690</name>
</gene>
<proteinExistence type="predicted"/>
<evidence type="ECO:0000313" key="2">
    <source>
        <dbReference type="EMBL" id="GCE22769.1"/>
    </source>
</evidence>
<evidence type="ECO:0000259" key="1">
    <source>
        <dbReference type="Pfam" id="PF01636"/>
    </source>
</evidence>